<accession>A0ABV0KA05</accession>
<name>A0ABV0KA05_9CYAN</name>
<proteinExistence type="predicted"/>
<organism evidence="1 2">
    <name type="scientific">Leptolyngbya subtilissima DQ-A4</name>
    <dbReference type="NCBI Taxonomy" id="2933933"/>
    <lineage>
        <taxon>Bacteria</taxon>
        <taxon>Bacillati</taxon>
        <taxon>Cyanobacteriota</taxon>
        <taxon>Cyanophyceae</taxon>
        <taxon>Leptolyngbyales</taxon>
        <taxon>Leptolyngbyaceae</taxon>
        <taxon>Leptolyngbya group</taxon>
        <taxon>Leptolyngbya</taxon>
    </lineage>
</organism>
<reference evidence="1 2" key="1">
    <citation type="submission" date="2022-04" db="EMBL/GenBank/DDBJ databases">
        <title>Positive selection, recombination, and allopatry shape intraspecific diversity of widespread and dominant cyanobacteria.</title>
        <authorList>
            <person name="Wei J."/>
            <person name="Shu W."/>
            <person name="Hu C."/>
        </authorList>
    </citation>
    <scope>NUCLEOTIDE SEQUENCE [LARGE SCALE GENOMIC DNA]</scope>
    <source>
        <strain evidence="1 2">DQ-A4</strain>
    </source>
</reference>
<evidence type="ECO:0000313" key="1">
    <source>
        <dbReference type="EMBL" id="MEP0948752.1"/>
    </source>
</evidence>
<evidence type="ECO:0000313" key="2">
    <source>
        <dbReference type="Proteomes" id="UP001482513"/>
    </source>
</evidence>
<protein>
    <submittedName>
        <fullName evidence="1">Uncharacterized protein</fullName>
    </submittedName>
</protein>
<gene>
    <name evidence="1" type="ORF">NC992_17855</name>
</gene>
<dbReference type="EMBL" id="JAMPKX010000008">
    <property type="protein sequence ID" value="MEP0948752.1"/>
    <property type="molecule type" value="Genomic_DNA"/>
</dbReference>
<keyword evidence="2" id="KW-1185">Reference proteome</keyword>
<dbReference type="Proteomes" id="UP001482513">
    <property type="component" value="Unassembled WGS sequence"/>
</dbReference>
<comment type="caution">
    <text evidence="1">The sequence shown here is derived from an EMBL/GenBank/DDBJ whole genome shotgun (WGS) entry which is preliminary data.</text>
</comment>
<dbReference type="RefSeq" id="WP_313887302.1">
    <property type="nucleotide sequence ID" value="NZ_JAMPKX010000008.1"/>
</dbReference>
<sequence>MNASPSTLDLTDRVLTMAKTGVYRQSVFEALKPIATRRQIRDAIAQAKQFGLYTVSALRDDELGTYYQVEAANYESFQAASKTLTANAPSNDLAGQVVATHDALRAMLTTVASSTLGLAVLGGWCLLDGQTQLGRGLWLGAIVAGGLWSVQRWIARRVLG</sequence>